<reference evidence="6" key="1">
    <citation type="submission" date="2022-03" db="EMBL/GenBank/DDBJ databases">
        <title>Identification of a novel bacterium isolated from mangrove sediments.</title>
        <authorList>
            <person name="Pan X."/>
        </authorList>
    </citation>
    <scope>NUCLEOTIDE SEQUENCE</scope>
    <source>
        <strain evidence="6">B2580</strain>
    </source>
</reference>
<dbReference type="RefSeq" id="WP_243990861.1">
    <property type="nucleotide sequence ID" value="NZ_JALHLE010000004.1"/>
</dbReference>
<comment type="catalytic activity">
    <reaction evidence="2">
        <text>2 GTP = 3',3'-c-di-GMP + 2 diphosphate</text>
        <dbReference type="Rhea" id="RHEA:24898"/>
        <dbReference type="ChEBI" id="CHEBI:33019"/>
        <dbReference type="ChEBI" id="CHEBI:37565"/>
        <dbReference type="ChEBI" id="CHEBI:58805"/>
        <dbReference type="EC" id="2.7.7.65"/>
    </reaction>
</comment>
<dbReference type="EC" id="2.7.7.65" evidence="1"/>
<evidence type="ECO:0000256" key="2">
    <source>
        <dbReference type="ARBA" id="ARBA00034247"/>
    </source>
</evidence>
<dbReference type="SUPFAM" id="SSF55073">
    <property type="entry name" value="Nucleotide cyclase"/>
    <property type="match status" value="1"/>
</dbReference>
<dbReference type="CDD" id="cd01949">
    <property type="entry name" value="GGDEF"/>
    <property type="match status" value="1"/>
</dbReference>
<sequence length="338" mass="36921">MTAGRKIERRRVQHRPLVLEHSFLFRVSPRYAWTMVLSALFAVSLVERLVPREIWFGPVYLAVVCLAAWSLSTRTAVVLGISVLAVKLATGNLAYYPMGTVPVLANMVVRIIGIAIVVSFISLARKSCEREWHLARTDLLTGALNRQAFFELVRSGLCSGGYAALIYADLDGLKQLNDQYGHDRGDECLKNFAGTVRQTIRKGDVLARMGGDEFVIFMKLRDEVAGQAVARRLHKALNAGEGQDSSDLTCSHLTCSLGVLVLPEGAHAIDAELRAADELMYRAKQSRSGFTVATGLATDGGIALTISEPVLPHESEVRQSDRPAGRRVNLPEPPRAAA</sequence>
<dbReference type="Pfam" id="PF00990">
    <property type="entry name" value="GGDEF"/>
    <property type="match status" value="1"/>
</dbReference>
<name>A0ABT0AYL0_9SPHN</name>
<dbReference type="InterPro" id="IPR043128">
    <property type="entry name" value="Rev_trsase/Diguanyl_cyclase"/>
</dbReference>
<keyword evidence="4" id="KW-0472">Membrane</keyword>
<proteinExistence type="predicted"/>
<evidence type="ECO:0000313" key="6">
    <source>
        <dbReference type="EMBL" id="MCJ2177629.1"/>
    </source>
</evidence>
<dbReference type="SMART" id="SM00267">
    <property type="entry name" value="GGDEF"/>
    <property type="match status" value="1"/>
</dbReference>
<evidence type="ECO:0000313" key="7">
    <source>
        <dbReference type="Proteomes" id="UP001162880"/>
    </source>
</evidence>
<dbReference type="EMBL" id="JALHLE010000004">
    <property type="protein sequence ID" value="MCJ2177629.1"/>
    <property type="molecule type" value="Genomic_DNA"/>
</dbReference>
<keyword evidence="4" id="KW-0812">Transmembrane</keyword>
<protein>
    <recommendedName>
        <fullName evidence="1">diguanylate cyclase</fullName>
        <ecNumber evidence="1">2.7.7.65</ecNumber>
    </recommendedName>
</protein>
<feature type="compositionally biased region" description="Basic and acidic residues" evidence="3">
    <location>
        <begin position="312"/>
        <end position="324"/>
    </location>
</feature>
<feature type="transmembrane region" description="Helical" evidence="4">
    <location>
        <begin position="31"/>
        <end position="50"/>
    </location>
</feature>
<feature type="transmembrane region" description="Helical" evidence="4">
    <location>
        <begin position="103"/>
        <end position="124"/>
    </location>
</feature>
<keyword evidence="4" id="KW-1133">Transmembrane helix</keyword>
<dbReference type="InterPro" id="IPR050469">
    <property type="entry name" value="Diguanylate_Cyclase"/>
</dbReference>
<dbReference type="PROSITE" id="PS50887">
    <property type="entry name" value="GGDEF"/>
    <property type="match status" value="1"/>
</dbReference>
<keyword evidence="7" id="KW-1185">Reference proteome</keyword>
<evidence type="ECO:0000256" key="3">
    <source>
        <dbReference type="SAM" id="MobiDB-lite"/>
    </source>
</evidence>
<dbReference type="InterPro" id="IPR000160">
    <property type="entry name" value="GGDEF_dom"/>
</dbReference>
<gene>
    <name evidence="6" type="ORF">MTR64_03585</name>
</gene>
<evidence type="ECO:0000256" key="4">
    <source>
        <dbReference type="SAM" id="Phobius"/>
    </source>
</evidence>
<evidence type="ECO:0000256" key="1">
    <source>
        <dbReference type="ARBA" id="ARBA00012528"/>
    </source>
</evidence>
<dbReference type="Proteomes" id="UP001162880">
    <property type="component" value="Unassembled WGS sequence"/>
</dbReference>
<feature type="transmembrane region" description="Helical" evidence="4">
    <location>
        <begin position="59"/>
        <end position="83"/>
    </location>
</feature>
<dbReference type="PANTHER" id="PTHR45138">
    <property type="entry name" value="REGULATORY COMPONENTS OF SENSORY TRANSDUCTION SYSTEM"/>
    <property type="match status" value="1"/>
</dbReference>
<comment type="caution">
    <text evidence="6">The sequence shown here is derived from an EMBL/GenBank/DDBJ whole genome shotgun (WGS) entry which is preliminary data.</text>
</comment>
<evidence type="ECO:0000259" key="5">
    <source>
        <dbReference type="PROSITE" id="PS50887"/>
    </source>
</evidence>
<organism evidence="6 7">
    <name type="scientific">Novosphingobium album</name>
    <name type="common">ex Hu et al. 2023</name>
    <dbReference type="NCBI Taxonomy" id="2930093"/>
    <lineage>
        <taxon>Bacteria</taxon>
        <taxon>Pseudomonadati</taxon>
        <taxon>Pseudomonadota</taxon>
        <taxon>Alphaproteobacteria</taxon>
        <taxon>Sphingomonadales</taxon>
        <taxon>Sphingomonadaceae</taxon>
        <taxon>Novosphingobium</taxon>
    </lineage>
</organism>
<dbReference type="PANTHER" id="PTHR45138:SF9">
    <property type="entry name" value="DIGUANYLATE CYCLASE DGCM-RELATED"/>
    <property type="match status" value="1"/>
</dbReference>
<feature type="domain" description="GGDEF" evidence="5">
    <location>
        <begin position="161"/>
        <end position="295"/>
    </location>
</feature>
<dbReference type="NCBIfam" id="TIGR00254">
    <property type="entry name" value="GGDEF"/>
    <property type="match status" value="1"/>
</dbReference>
<dbReference type="Gene3D" id="3.30.70.270">
    <property type="match status" value="1"/>
</dbReference>
<feature type="region of interest" description="Disordered" evidence="3">
    <location>
        <begin position="312"/>
        <end position="338"/>
    </location>
</feature>
<accession>A0ABT0AYL0</accession>
<dbReference type="InterPro" id="IPR029787">
    <property type="entry name" value="Nucleotide_cyclase"/>
</dbReference>